<keyword evidence="2" id="KW-0472">Membrane</keyword>
<dbReference type="RefSeq" id="WP_212021461.1">
    <property type="nucleotide sequence ID" value="NZ_JAAFYZ010000335.1"/>
</dbReference>
<evidence type="ECO:0008006" key="5">
    <source>
        <dbReference type="Google" id="ProtNLM"/>
    </source>
</evidence>
<proteinExistence type="predicted"/>
<evidence type="ECO:0000256" key="2">
    <source>
        <dbReference type="SAM" id="Phobius"/>
    </source>
</evidence>
<feature type="compositionally biased region" description="Low complexity" evidence="1">
    <location>
        <begin position="218"/>
        <end position="238"/>
    </location>
</feature>
<name>A0ABS5L7C1_9ACTN</name>
<feature type="region of interest" description="Disordered" evidence="1">
    <location>
        <begin position="208"/>
        <end position="247"/>
    </location>
</feature>
<evidence type="ECO:0000313" key="4">
    <source>
        <dbReference type="Proteomes" id="UP000730482"/>
    </source>
</evidence>
<keyword evidence="2" id="KW-0812">Transmembrane</keyword>
<gene>
    <name evidence="3" type="ORF">KGQ19_45895</name>
</gene>
<organism evidence="3 4">
    <name type="scientific">Catenulispora pinistramenti</name>
    <dbReference type="NCBI Taxonomy" id="2705254"/>
    <lineage>
        <taxon>Bacteria</taxon>
        <taxon>Bacillati</taxon>
        <taxon>Actinomycetota</taxon>
        <taxon>Actinomycetes</taxon>
        <taxon>Catenulisporales</taxon>
        <taxon>Catenulisporaceae</taxon>
        <taxon>Catenulispora</taxon>
    </lineage>
</organism>
<dbReference type="EMBL" id="JAAFYZ010000335">
    <property type="protein sequence ID" value="MBS2554212.1"/>
    <property type="molecule type" value="Genomic_DNA"/>
</dbReference>
<evidence type="ECO:0000313" key="3">
    <source>
        <dbReference type="EMBL" id="MBS2554212.1"/>
    </source>
</evidence>
<evidence type="ECO:0000256" key="1">
    <source>
        <dbReference type="SAM" id="MobiDB-lite"/>
    </source>
</evidence>
<protein>
    <recommendedName>
        <fullName evidence="5">Rod shape-determining protein MreD</fullName>
    </recommendedName>
</protein>
<feature type="transmembrane region" description="Helical" evidence="2">
    <location>
        <begin position="123"/>
        <end position="148"/>
    </location>
</feature>
<feature type="transmembrane region" description="Helical" evidence="2">
    <location>
        <begin position="54"/>
        <end position="71"/>
    </location>
</feature>
<keyword evidence="4" id="KW-1185">Reference proteome</keyword>
<keyword evidence="2" id="KW-1133">Transmembrane helix</keyword>
<reference evidence="3 4" key="1">
    <citation type="submission" date="2020-02" db="EMBL/GenBank/DDBJ databases">
        <title>Acidophilic actinobacteria isolated from forest soil.</title>
        <authorList>
            <person name="Golinska P."/>
        </authorList>
    </citation>
    <scope>NUCLEOTIDE SEQUENCE [LARGE SCALE GENOMIC DNA]</scope>
    <source>
        <strain evidence="3 4">NL8</strain>
    </source>
</reference>
<sequence>MLMSLAVSGTILALATLAAGPVRTYPLRVYLGAGLAGFLVDSALVRLDEPAAEDVVNVLVLVLVVVLAARRRDVRPSALDLTLLGLWTGVGVGHLLDTGIVGLGLGIGVLYRRRWRLAWMAAPAGLVMAFAIPSWIVASLLVLSSGTAAMAWFEWRHGTQRRLDPTGYASSSSAIVPVLWHVVPRWLWLTAAEGARRGARLAELQRADLSTPGPLRPRPAAAQAPPSSARTRSSVPWRSGRRRPGSR</sequence>
<comment type="caution">
    <text evidence="3">The sequence shown here is derived from an EMBL/GenBank/DDBJ whole genome shotgun (WGS) entry which is preliminary data.</text>
</comment>
<accession>A0ABS5L7C1</accession>
<feature type="transmembrane region" description="Helical" evidence="2">
    <location>
        <begin position="91"/>
        <end position="111"/>
    </location>
</feature>
<dbReference type="Proteomes" id="UP000730482">
    <property type="component" value="Unassembled WGS sequence"/>
</dbReference>